<evidence type="ECO:0000256" key="3">
    <source>
        <dbReference type="ARBA" id="ARBA00022643"/>
    </source>
</evidence>
<evidence type="ECO:0000313" key="7">
    <source>
        <dbReference type="Proteomes" id="UP000317238"/>
    </source>
</evidence>
<sequence length="203" mass="22025">MNFSASELSARAMYHWMVGLITPRPIAWVSTRSSAGHVNLAPFSFFNGVGAKPPCLMFCPANNDDGSPKDTLRNLTETGQFAVSIVNEAVVDAMNMTAGAFDHEVDEYDVAKIEKADCVTIDVPRVSDAIATFECELMQAIQLGTGPGGANLVIGHIRHLHVDDDLVDSGRLKLRDLKTVGRMGGPLYCRTNDLFDLARPSQD</sequence>
<dbReference type="InterPro" id="IPR002563">
    <property type="entry name" value="Flavin_Rdtase-like_dom"/>
</dbReference>
<protein>
    <submittedName>
        <fullName evidence="6">Flavin reductase like domain protein</fullName>
    </submittedName>
</protein>
<dbReference type="RefSeq" id="WP_145301727.1">
    <property type="nucleotide sequence ID" value="NZ_CP036319.1"/>
</dbReference>
<organism evidence="6 7">
    <name type="scientific">Crateriforma conspicua</name>
    <dbReference type="NCBI Taxonomy" id="2527996"/>
    <lineage>
        <taxon>Bacteria</taxon>
        <taxon>Pseudomonadati</taxon>
        <taxon>Planctomycetota</taxon>
        <taxon>Planctomycetia</taxon>
        <taxon>Planctomycetales</taxon>
        <taxon>Planctomycetaceae</taxon>
        <taxon>Crateriforma</taxon>
    </lineage>
</organism>
<dbReference type="PANTHER" id="PTHR33798">
    <property type="entry name" value="FLAVOPROTEIN OXYGENASE"/>
    <property type="match status" value="1"/>
</dbReference>
<comment type="cofactor">
    <cofactor evidence="1">
        <name>FMN</name>
        <dbReference type="ChEBI" id="CHEBI:58210"/>
    </cofactor>
</comment>
<evidence type="ECO:0000313" key="6">
    <source>
        <dbReference type="EMBL" id="TWT70424.1"/>
    </source>
</evidence>
<evidence type="ECO:0000256" key="2">
    <source>
        <dbReference type="ARBA" id="ARBA00022630"/>
    </source>
</evidence>
<dbReference type="AlphaFoldDB" id="A0A5C5Y5M4"/>
<accession>A0A5C5Y5M4</accession>
<dbReference type="SMART" id="SM00903">
    <property type="entry name" value="Flavin_Reduct"/>
    <property type="match status" value="1"/>
</dbReference>
<dbReference type="InterPro" id="IPR012349">
    <property type="entry name" value="Split_barrel_FMN-bd"/>
</dbReference>
<reference evidence="6 7" key="1">
    <citation type="submission" date="2019-02" db="EMBL/GenBank/DDBJ databases">
        <title>Deep-cultivation of Planctomycetes and their phenomic and genomic characterization uncovers novel biology.</title>
        <authorList>
            <person name="Wiegand S."/>
            <person name="Jogler M."/>
            <person name="Boedeker C."/>
            <person name="Pinto D."/>
            <person name="Vollmers J."/>
            <person name="Rivas-Marin E."/>
            <person name="Kohn T."/>
            <person name="Peeters S.H."/>
            <person name="Heuer A."/>
            <person name="Rast P."/>
            <person name="Oberbeckmann S."/>
            <person name="Bunk B."/>
            <person name="Jeske O."/>
            <person name="Meyerdierks A."/>
            <person name="Storesund J.E."/>
            <person name="Kallscheuer N."/>
            <person name="Luecker S."/>
            <person name="Lage O.M."/>
            <person name="Pohl T."/>
            <person name="Merkel B.J."/>
            <person name="Hornburger P."/>
            <person name="Mueller R.-W."/>
            <person name="Bruemmer F."/>
            <person name="Labrenz M."/>
            <person name="Spormann A.M."/>
            <person name="Op Den Camp H."/>
            <person name="Overmann J."/>
            <person name="Amann R."/>
            <person name="Jetten M.S.M."/>
            <person name="Mascher T."/>
            <person name="Medema M.H."/>
            <person name="Devos D.P."/>
            <person name="Kaster A.-K."/>
            <person name="Ovreas L."/>
            <person name="Rohde M."/>
            <person name="Galperin M.Y."/>
            <person name="Jogler C."/>
        </authorList>
    </citation>
    <scope>NUCLEOTIDE SEQUENCE [LARGE SCALE GENOMIC DNA]</scope>
    <source>
        <strain evidence="6 7">Pan14r</strain>
    </source>
</reference>
<evidence type="ECO:0000259" key="5">
    <source>
        <dbReference type="SMART" id="SM00903"/>
    </source>
</evidence>
<dbReference type="Pfam" id="PF01613">
    <property type="entry name" value="Flavin_Reduct"/>
    <property type="match status" value="1"/>
</dbReference>
<evidence type="ECO:0000256" key="4">
    <source>
        <dbReference type="ARBA" id="ARBA00038054"/>
    </source>
</evidence>
<evidence type="ECO:0000256" key="1">
    <source>
        <dbReference type="ARBA" id="ARBA00001917"/>
    </source>
</evidence>
<dbReference type="Gene3D" id="2.30.110.10">
    <property type="entry name" value="Electron Transport, Fmn-binding Protein, Chain A"/>
    <property type="match status" value="1"/>
</dbReference>
<feature type="domain" description="Flavin reductase like" evidence="5">
    <location>
        <begin position="20"/>
        <end position="174"/>
    </location>
</feature>
<dbReference type="GO" id="GO:0016646">
    <property type="term" value="F:oxidoreductase activity, acting on the CH-NH group of donors, NAD or NADP as acceptor"/>
    <property type="evidence" value="ECO:0007669"/>
    <property type="project" value="UniProtKB-ARBA"/>
</dbReference>
<name>A0A5C5Y5M4_9PLAN</name>
<dbReference type="PANTHER" id="PTHR33798:SF5">
    <property type="entry name" value="FLAVIN REDUCTASE LIKE DOMAIN-CONTAINING PROTEIN"/>
    <property type="match status" value="1"/>
</dbReference>
<gene>
    <name evidence="6" type="ORF">Pan14r_27300</name>
</gene>
<dbReference type="OrthoDB" id="9794638at2"/>
<proteinExistence type="inferred from homology"/>
<keyword evidence="2" id="KW-0285">Flavoprotein</keyword>
<dbReference type="SUPFAM" id="SSF50475">
    <property type="entry name" value="FMN-binding split barrel"/>
    <property type="match status" value="1"/>
</dbReference>
<comment type="similarity">
    <text evidence="4">Belongs to the flavoredoxin family.</text>
</comment>
<dbReference type="EMBL" id="SJPL01000001">
    <property type="protein sequence ID" value="TWT70424.1"/>
    <property type="molecule type" value="Genomic_DNA"/>
</dbReference>
<keyword evidence="3" id="KW-0288">FMN</keyword>
<keyword evidence="7" id="KW-1185">Reference proteome</keyword>
<dbReference type="Proteomes" id="UP000317238">
    <property type="component" value="Unassembled WGS sequence"/>
</dbReference>
<comment type="caution">
    <text evidence="6">The sequence shown here is derived from an EMBL/GenBank/DDBJ whole genome shotgun (WGS) entry which is preliminary data.</text>
</comment>
<dbReference type="GO" id="GO:0010181">
    <property type="term" value="F:FMN binding"/>
    <property type="evidence" value="ECO:0007669"/>
    <property type="project" value="InterPro"/>
</dbReference>